<name>A0AA42L379_9BURK</name>
<dbReference type="Pfam" id="PF05069">
    <property type="entry name" value="Phage_tail_S"/>
    <property type="match status" value="2"/>
</dbReference>
<dbReference type="InterPro" id="IPR006522">
    <property type="entry name" value="Phage_virion_morphogenesis"/>
</dbReference>
<organism evidence="1 2">
    <name type="scientific">Comamonas aquatica</name>
    <dbReference type="NCBI Taxonomy" id="225991"/>
    <lineage>
        <taxon>Bacteria</taxon>
        <taxon>Pseudomonadati</taxon>
        <taxon>Pseudomonadota</taxon>
        <taxon>Betaproteobacteria</taxon>
        <taxon>Burkholderiales</taxon>
        <taxon>Comamonadaceae</taxon>
        <taxon>Comamonas</taxon>
    </lineage>
</organism>
<accession>A0AA42L379</accession>
<dbReference type="EMBL" id="JAODZU010000018">
    <property type="protein sequence ID" value="MDH0364248.1"/>
    <property type="molecule type" value="Genomic_DNA"/>
</dbReference>
<dbReference type="AlphaFoldDB" id="A0AA42L379"/>
<evidence type="ECO:0000313" key="2">
    <source>
        <dbReference type="Proteomes" id="UP001158297"/>
    </source>
</evidence>
<dbReference type="Proteomes" id="UP001158297">
    <property type="component" value="Unassembled WGS sequence"/>
</dbReference>
<gene>
    <name evidence="1" type="ORF">N7330_14490</name>
</gene>
<reference evidence="1" key="1">
    <citation type="submission" date="2022-09" db="EMBL/GenBank/DDBJ databases">
        <title>Intensive care unit water sources are persistently colonized with multi-drug resistant bacteria and are the site of extensive horizontal gene transfer of antibiotic resistance genes.</title>
        <authorList>
            <person name="Diorio-Toth L."/>
        </authorList>
    </citation>
    <scope>NUCLEOTIDE SEQUENCE</scope>
    <source>
        <strain evidence="1">GD04130</strain>
    </source>
</reference>
<proteinExistence type="predicted"/>
<comment type="caution">
    <text evidence="1">The sequence shown here is derived from an EMBL/GenBank/DDBJ whole genome shotgun (WGS) entry which is preliminary data.</text>
</comment>
<dbReference type="RefSeq" id="WP_279860403.1">
    <property type="nucleotide sequence ID" value="NZ_JAODZU010000018.1"/>
</dbReference>
<sequence length="210" mass="24308">MDDLERLEDWLTPLTSQLEPQSQKRLARSIATELRKENIQNIRRQMGPDGVRWERRKKTRAAAKPIRYFYRARDGHEREIEMSSYRDDGDRIVGYDKEAGGIRTMLKQGMLRSMSARYPAGNSAQKRRAQYMLTGFARNRFMRIQSSSKEASVFFGGRAEQLARIHHFGLRDRVAPGGAEYDYPARELLGISNPMRERISGMIINHLAES</sequence>
<protein>
    <submittedName>
        <fullName evidence="1">Phage virion morphogenesis protein</fullName>
    </submittedName>
</protein>
<dbReference type="NCBIfam" id="TIGR01635">
    <property type="entry name" value="tail_comp_S"/>
    <property type="match status" value="1"/>
</dbReference>
<evidence type="ECO:0000313" key="1">
    <source>
        <dbReference type="EMBL" id="MDH0364248.1"/>
    </source>
</evidence>